<keyword evidence="2" id="KW-0378">Hydrolase</keyword>
<organism evidence="5 6">
    <name type="scientific">Neodiprion lecontei</name>
    <name type="common">Redheaded pine sawfly</name>
    <dbReference type="NCBI Taxonomy" id="441921"/>
    <lineage>
        <taxon>Eukaryota</taxon>
        <taxon>Metazoa</taxon>
        <taxon>Ecdysozoa</taxon>
        <taxon>Arthropoda</taxon>
        <taxon>Hexapoda</taxon>
        <taxon>Insecta</taxon>
        <taxon>Pterygota</taxon>
        <taxon>Neoptera</taxon>
        <taxon>Endopterygota</taxon>
        <taxon>Hymenoptera</taxon>
        <taxon>Tenthredinoidea</taxon>
        <taxon>Diprionidae</taxon>
        <taxon>Diprioninae</taxon>
        <taxon>Neodiprion</taxon>
    </lineage>
</organism>
<dbReference type="Proteomes" id="UP000829291">
    <property type="component" value="Chromosome 6"/>
</dbReference>
<dbReference type="PANTHER" id="PTHR10353">
    <property type="entry name" value="GLYCOSYL HYDROLASE"/>
    <property type="match status" value="1"/>
</dbReference>
<protein>
    <submittedName>
        <fullName evidence="6 7 8">Myrosinase 1</fullName>
    </submittedName>
</protein>
<dbReference type="GO" id="GO:0008422">
    <property type="term" value="F:beta-glucosidase activity"/>
    <property type="evidence" value="ECO:0007669"/>
    <property type="project" value="TreeGrafter"/>
</dbReference>
<dbReference type="PRINTS" id="PR00131">
    <property type="entry name" value="GLHYDRLASE1"/>
</dbReference>
<accession>A0A6J0BEW9</accession>
<dbReference type="RefSeq" id="XP_015513408.2">
    <property type="nucleotide sequence ID" value="XM_015657922.2"/>
</dbReference>
<proteinExistence type="inferred from homology"/>
<reference evidence="6 7" key="1">
    <citation type="submission" date="2025-05" db="UniProtKB">
        <authorList>
            <consortium name="RefSeq"/>
        </authorList>
    </citation>
    <scope>IDENTIFICATION</scope>
    <source>
        <tissue evidence="6 7">Thorax and Abdomen</tissue>
        <tissue evidence="8">Whole body</tissue>
    </source>
</reference>
<evidence type="ECO:0000256" key="1">
    <source>
        <dbReference type="ARBA" id="ARBA00010838"/>
    </source>
</evidence>
<dbReference type="Gene3D" id="3.20.20.80">
    <property type="entry name" value="Glycosidases"/>
    <property type="match status" value="1"/>
</dbReference>
<dbReference type="PROSITE" id="PS00653">
    <property type="entry name" value="GLYCOSYL_HYDROL_F1_2"/>
    <property type="match status" value="1"/>
</dbReference>
<comment type="similarity">
    <text evidence="1 4">Belongs to the glycosyl hydrolase 1 family.</text>
</comment>
<keyword evidence="3" id="KW-0326">Glycosidase</keyword>
<dbReference type="SUPFAM" id="SSF51445">
    <property type="entry name" value="(Trans)glycosidases"/>
    <property type="match status" value="1"/>
</dbReference>
<evidence type="ECO:0000313" key="7">
    <source>
        <dbReference type="RefSeq" id="XP_015513416.2"/>
    </source>
</evidence>
<evidence type="ECO:0000256" key="3">
    <source>
        <dbReference type="ARBA" id="ARBA00023295"/>
    </source>
</evidence>
<dbReference type="Pfam" id="PF00232">
    <property type="entry name" value="Glyco_hydro_1"/>
    <property type="match status" value="1"/>
</dbReference>
<dbReference type="RefSeq" id="XP_015513424.1">
    <property type="nucleotide sequence ID" value="XM_015657938.1"/>
</dbReference>
<evidence type="ECO:0000256" key="4">
    <source>
        <dbReference type="RuleBase" id="RU003690"/>
    </source>
</evidence>
<sequence length="507" mass="58566">MVGTEKTTFPTGFKFGVGTASYQIEGGWNEEGKGENIWDRMTHSKPDTVEKRHNGDVACDSYHKYKDDIKMLEDLGVDFYRFSFSWSRILPTGFANKINPDGIRYYNNLIDGLIARGIEPMGTMFHWDLPQPLQELGGWQNEALVDYFTDYAKVLFENFGDRVKTWFTFNEPWVIAALSHGGVGLAPATHSPGVGVYLVGQTILKSHARAYHLYQESFKSKQEGRLSMVIHWFGYVPKTDSPEDVAVAEKAKQFKFGWFAHPIFSAEGDYPKVMKDAIAKKSAEQGFPRSRLPVLGKYWVDLIRGTADFIAVNTYTSLLAVPNPDTTEPSWVNDCGVKLTNDGLGWPESVCFWHKENAVEFGNMFRWLRNEYGDREIIVTENGWPEDGSSKHEDWERIRYTHRYLEELLTAIHRDKINITGYTHWSLMDNFEWLQGYTMRFGLYYVDFEDPSRPRTIKKSGEYYRELISKRRLPEKFNEELFASDKKFAKRINLCVSTHGKETFFLS</sequence>
<dbReference type="InterPro" id="IPR033132">
    <property type="entry name" value="GH_1_N_CS"/>
</dbReference>
<evidence type="ECO:0000313" key="9">
    <source>
        <dbReference type="RefSeq" id="XP_046598460.1"/>
    </source>
</evidence>
<dbReference type="AlphaFoldDB" id="A0A6J0BI31"/>
<evidence type="ECO:0000313" key="6">
    <source>
        <dbReference type="RefSeq" id="XP_015513408.2"/>
    </source>
</evidence>
<dbReference type="GO" id="GO:0005975">
    <property type="term" value="P:carbohydrate metabolic process"/>
    <property type="evidence" value="ECO:0007669"/>
    <property type="project" value="InterPro"/>
</dbReference>
<gene>
    <name evidence="6 7 8 9" type="primary">LOC107219637</name>
</gene>
<accession>A0A6J0BI31</accession>
<evidence type="ECO:0000313" key="8">
    <source>
        <dbReference type="RefSeq" id="XP_015513424.1"/>
    </source>
</evidence>
<evidence type="ECO:0000256" key="2">
    <source>
        <dbReference type="ARBA" id="ARBA00022801"/>
    </source>
</evidence>
<evidence type="ECO:0000313" key="5">
    <source>
        <dbReference type="Proteomes" id="UP000829291"/>
    </source>
</evidence>
<dbReference type="OrthoDB" id="65569at2759"/>
<name>A0A6J0BI31_NEOLC</name>
<dbReference type="RefSeq" id="XP_046598460.1">
    <property type="nucleotide sequence ID" value="XM_046742504.1"/>
</dbReference>
<keyword evidence="5" id="KW-1185">Reference proteome</keyword>
<dbReference type="InterPro" id="IPR001360">
    <property type="entry name" value="Glyco_hydro_1"/>
</dbReference>
<dbReference type="PANTHER" id="PTHR10353:SF36">
    <property type="entry name" value="LP05116P"/>
    <property type="match status" value="1"/>
</dbReference>
<dbReference type="KEGG" id="nlo:107219637"/>
<dbReference type="GeneID" id="107219637"/>
<dbReference type="RefSeq" id="XP_015513416.2">
    <property type="nucleotide sequence ID" value="XM_015657930.2"/>
</dbReference>
<dbReference type="InterPro" id="IPR017853">
    <property type="entry name" value="GH"/>
</dbReference>